<dbReference type="Gene3D" id="1.25.40.10">
    <property type="entry name" value="Tetratricopeptide repeat domain"/>
    <property type="match status" value="1"/>
</dbReference>
<dbReference type="AlphaFoldDB" id="A0A347UBU2"/>
<proteinExistence type="predicted"/>
<keyword evidence="13" id="KW-1185">Reference proteome</keyword>
<keyword evidence="6" id="KW-0802">TPR repeat</keyword>
<organism evidence="12 14">
    <name type="scientific">Arcobacter ellisii</name>
    <dbReference type="NCBI Taxonomy" id="913109"/>
    <lineage>
        <taxon>Bacteria</taxon>
        <taxon>Pseudomonadati</taxon>
        <taxon>Campylobacterota</taxon>
        <taxon>Epsilonproteobacteria</taxon>
        <taxon>Campylobacterales</taxon>
        <taxon>Arcobacteraceae</taxon>
        <taxon>Arcobacter</taxon>
    </lineage>
</organism>
<evidence type="ECO:0000256" key="4">
    <source>
        <dbReference type="ARBA" id="ARBA00022490"/>
    </source>
</evidence>
<comment type="function">
    <text evidence="9">May act as an adapter that regulates LRP2 function.</text>
</comment>
<dbReference type="Proteomes" id="UP000290588">
    <property type="component" value="Unassembled WGS sequence"/>
</dbReference>
<dbReference type="PROSITE" id="PS51257">
    <property type="entry name" value="PROKAR_LIPOPROTEIN"/>
    <property type="match status" value="1"/>
</dbReference>
<name>A0A347UBU2_9BACT</name>
<dbReference type="EC" id="3.5.2.6" evidence="3"/>
<dbReference type="RefSeq" id="WP_118918456.1">
    <property type="nucleotide sequence ID" value="NZ_CP032097.1"/>
</dbReference>
<evidence type="ECO:0000256" key="6">
    <source>
        <dbReference type="ARBA" id="ARBA00022803"/>
    </source>
</evidence>
<sequence>MLKQIILSISAVFLFTACSFKMPSFDWFSFSDSDEYALILKEANSCQEIENEATKLSCYKNIENKNSFAQIRLGTYYANKKEYKDALKYLNQAKENKNIYANLPIAFLYYKGEGVTKNLDKSFELLKESSDIDPIAAYQLSRFYLQGINTKIDNEKGIELLNFAASKNVLPAQEILVNTYKTGLFGQVKDQVKVEFWQKKIKENVEDTNYKIYRF</sequence>
<dbReference type="KEGG" id="aell:AELL_2716"/>
<evidence type="ECO:0000256" key="1">
    <source>
        <dbReference type="ARBA" id="ARBA00001526"/>
    </source>
</evidence>
<dbReference type="GO" id="GO:0046677">
    <property type="term" value="P:response to antibiotic"/>
    <property type="evidence" value="ECO:0007669"/>
    <property type="project" value="UniProtKB-KW"/>
</dbReference>
<gene>
    <name evidence="11" type="ORF">AELL_2716</name>
    <name evidence="12" type="ORF">CP962_03395</name>
</gene>
<evidence type="ECO:0000256" key="8">
    <source>
        <dbReference type="ARBA" id="ARBA00023251"/>
    </source>
</evidence>
<dbReference type="Pfam" id="PF08238">
    <property type="entry name" value="Sel1"/>
    <property type="match status" value="3"/>
</dbReference>
<dbReference type="InterPro" id="IPR011990">
    <property type="entry name" value="TPR-like_helical_dom_sf"/>
</dbReference>
<keyword evidence="5" id="KW-0677">Repeat</keyword>
<evidence type="ECO:0000256" key="5">
    <source>
        <dbReference type="ARBA" id="ARBA00022737"/>
    </source>
</evidence>
<dbReference type="SUPFAM" id="SSF81901">
    <property type="entry name" value="HCP-like"/>
    <property type="match status" value="1"/>
</dbReference>
<keyword evidence="4" id="KW-0963">Cytoplasm</keyword>
<dbReference type="EMBL" id="CP032097">
    <property type="protein sequence ID" value="AXX96320.1"/>
    <property type="molecule type" value="Genomic_DNA"/>
</dbReference>
<comment type="catalytic activity">
    <reaction evidence="1">
        <text>a beta-lactam + H2O = a substituted beta-amino acid</text>
        <dbReference type="Rhea" id="RHEA:20401"/>
        <dbReference type="ChEBI" id="CHEBI:15377"/>
        <dbReference type="ChEBI" id="CHEBI:35627"/>
        <dbReference type="ChEBI" id="CHEBI:140347"/>
        <dbReference type="EC" id="3.5.2.6"/>
    </reaction>
</comment>
<evidence type="ECO:0000256" key="9">
    <source>
        <dbReference type="ARBA" id="ARBA00037614"/>
    </source>
</evidence>
<keyword evidence="8" id="KW-0046">Antibiotic resistance</keyword>
<dbReference type="PANTHER" id="PTHR44554:SF1">
    <property type="entry name" value="LRP2-BINDING PROTEIN"/>
    <property type="match status" value="1"/>
</dbReference>
<evidence type="ECO:0000256" key="2">
    <source>
        <dbReference type="ARBA" id="ARBA00004496"/>
    </source>
</evidence>
<evidence type="ECO:0000313" key="14">
    <source>
        <dbReference type="Proteomes" id="UP000290588"/>
    </source>
</evidence>
<evidence type="ECO:0000313" key="12">
    <source>
        <dbReference type="EMBL" id="RXI31840.1"/>
    </source>
</evidence>
<evidence type="ECO:0000256" key="7">
    <source>
        <dbReference type="ARBA" id="ARBA00023157"/>
    </source>
</evidence>
<evidence type="ECO:0000313" key="11">
    <source>
        <dbReference type="EMBL" id="AXX96320.1"/>
    </source>
</evidence>
<dbReference type="PANTHER" id="PTHR44554">
    <property type="entry name" value="LRP2-BINDING PROTEIN"/>
    <property type="match status" value="1"/>
</dbReference>
<comment type="subcellular location">
    <subcellularLocation>
        <location evidence="2">Cytoplasm</location>
    </subcellularLocation>
</comment>
<dbReference type="SMART" id="SM00671">
    <property type="entry name" value="SEL1"/>
    <property type="match status" value="3"/>
</dbReference>
<dbReference type="GO" id="GO:0008800">
    <property type="term" value="F:beta-lactamase activity"/>
    <property type="evidence" value="ECO:0007669"/>
    <property type="project" value="UniProtKB-EC"/>
</dbReference>
<dbReference type="EMBL" id="NXIG01000003">
    <property type="protein sequence ID" value="RXI31840.1"/>
    <property type="molecule type" value="Genomic_DNA"/>
</dbReference>
<dbReference type="GO" id="GO:0005737">
    <property type="term" value="C:cytoplasm"/>
    <property type="evidence" value="ECO:0007669"/>
    <property type="project" value="UniProtKB-SubCell"/>
</dbReference>
<evidence type="ECO:0000313" key="13">
    <source>
        <dbReference type="Proteomes" id="UP000262582"/>
    </source>
</evidence>
<reference evidence="12 14" key="1">
    <citation type="submission" date="2017-09" db="EMBL/GenBank/DDBJ databases">
        <title>Genomics of the genus Arcobacter.</title>
        <authorList>
            <person name="Perez-Cataluna A."/>
            <person name="Figueras M.J."/>
            <person name="Salas-Masso N."/>
        </authorList>
    </citation>
    <scope>NUCLEOTIDE SEQUENCE [LARGE SCALE GENOMIC DNA]</scope>
    <source>
        <strain evidence="12 14">CECT 7837</strain>
    </source>
</reference>
<dbReference type="InterPro" id="IPR052323">
    <property type="entry name" value="LRP2-binding"/>
</dbReference>
<dbReference type="OrthoDB" id="5346577at2"/>
<reference evidence="11 13" key="2">
    <citation type="submission" date="2018-08" db="EMBL/GenBank/DDBJ databases">
        <title>Complete genome of the Arcobacter ellisii type strain LMG 26155.</title>
        <authorList>
            <person name="Miller W.G."/>
            <person name="Yee E."/>
            <person name="Bono J.L."/>
        </authorList>
    </citation>
    <scope>NUCLEOTIDE SEQUENCE [LARGE SCALE GENOMIC DNA]</scope>
    <source>
        <strain evidence="11 13">LMG 26155</strain>
    </source>
</reference>
<evidence type="ECO:0000256" key="3">
    <source>
        <dbReference type="ARBA" id="ARBA00012865"/>
    </source>
</evidence>
<dbReference type="InterPro" id="IPR006597">
    <property type="entry name" value="Sel1-like"/>
</dbReference>
<keyword evidence="7" id="KW-1015">Disulfide bond</keyword>
<protein>
    <recommendedName>
        <fullName evidence="10">LRP2-binding protein</fullName>
        <ecNumber evidence="3">3.5.2.6</ecNumber>
    </recommendedName>
</protein>
<accession>A0A347UBU2</accession>
<dbReference type="Proteomes" id="UP000262582">
    <property type="component" value="Chromosome"/>
</dbReference>
<evidence type="ECO:0000256" key="10">
    <source>
        <dbReference type="ARBA" id="ARBA00039954"/>
    </source>
</evidence>